<accession>A0ABR1BT48</accession>
<evidence type="ECO:0000313" key="2">
    <source>
        <dbReference type="EMBL" id="KAK6729557.1"/>
    </source>
</evidence>
<evidence type="ECO:0000256" key="1">
    <source>
        <dbReference type="SAM" id="MobiDB-lite"/>
    </source>
</evidence>
<protein>
    <submittedName>
        <fullName evidence="2">Uncharacterized protein</fullName>
    </submittedName>
</protein>
<keyword evidence="3" id="KW-1185">Reference proteome</keyword>
<dbReference type="Proteomes" id="UP001303046">
    <property type="component" value="Unassembled WGS sequence"/>
</dbReference>
<proteinExistence type="predicted"/>
<name>A0ABR1BT48_NECAM</name>
<organism evidence="2 3">
    <name type="scientific">Necator americanus</name>
    <name type="common">Human hookworm</name>
    <dbReference type="NCBI Taxonomy" id="51031"/>
    <lineage>
        <taxon>Eukaryota</taxon>
        <taxon>Metazoa</taxon>
        <taxon>Ecdysozoa</taxon>
        <taxon>Nematoda</taxon>
        <taxon>Chromadorea</taxon>
        <taxon>Rhabditida</taxon>
        <taxon>Rhabditina</taxon>
        <taxon>Rhabditomorpha</taxon>
        <taxon>Strongyloidea</taxon>
        <taxon>Ancylostomatidae</taxon>
        <taxon>Bunostominae</taxon>
        <taxon>Necator</taxon>
    </lineage>
</organism>
<gene>
    <name evidence="2" type="primary">Necator_chrI.g2669</name>
    <name evidence="2" type="ORF">RB195_006541</name>
</gene>
<sequence>MFHLFEKGRRSQPSAIKPSRNFNEISGKGTVSERQCFIGNRFMVSRFKFGDTSLEDKPGKVRPLDFDDQAVHMAANCTPTAKLYLVLKRV</sequence>
<evidence type="ECO:0000313" key="3">
    <source>
        <dbReference type="Proteomes" id="UP001303046"/>
    </source>
</evidence>
<reference evidence="2 3" key="1">
    <citation type="submission" date="2023-08" db="EMBL/GenBank/DDBJ databases">
        <title>A Necator americanus chromosomal reference genome.</title>
        <authorList>
            <person name="Ilik V."/>
            <person name="Petrzelkova K.J."/>
            <person name="Pardy F."/>
            <person name="Fuh T."/>
            <person name="Niatou-Singa F.S."/>
            <person name="Gouil Q."/>
            <person name="Baker L."/>
            <person name="Ritchie M.E."/>
            <person name="Jex A.R."/>
            <person name="Gazzola D."/>
            <person name="Li H."/>
            <person name="Toshio Fujiwara R."/>
            <person name="Zhan B."/>
            <person name="Aroian R.V."/>
            <person name="Pafco B."/>
            <person name="Schwarz E.M."/>
        </authorList>
    </citation>
    <scope>NUCLEOTIDE SEQUENCE [LARGE SCALE GENOMIC DNA]</scope>
    <source>
        <strain evidence="2 3">Aroian</strain>
        <tissue evidence="2">Whole animal</tissue>
    </source>
</reference>
<feature type="region of interest" description="Disordered" evidence="1">
    <location>
        <begin position="1"/>
        <end position="23"/>
    </location>
</feature>
<dbReference type="EMBL" id="JAVFWL010000001">
    <property type="protein sequence ID" value="KAK6729557.1"/>
    <property type="molecule type" value="Genomic_DNA"/>
</dbReference>
<comment type="caution">
    <text evidence="2">The sequence shown here is derived from an EMBL/GenBank/DDBJ whole genome shotgun (WGS) entry which is preliminary data.</text>
</comment>